<reference evidence="1" key="1">
    <citation type="submission" date="2021-02" db="EMBL/GenBank/DDBJ databases">
        <title>Genome sequence Cadophora malorum strain M34.</title>
        <authorList>
            <person name="Stefanovic E."/>
            <person name="Vu D."/>
            <person name="Scully C."/>
            <person name="Dijksterhuis J."/>
            <person name="Roader J."/>
            <person name="Houbraken J."/>
        </authorList>
    </citation>
    <scope>NUCLEOTIDE SEQUENCE</scope>
    <source>
        <strain evidence="1">M34</strain>
    </source>
</reference>
<evidence type="ECO:0000313" key="2">
    <source>
        <dbReference type="Proteomes" id="UP000664132"/>
    </source>
</evidence>
<comment type="caution">
    <text evidence="1">The sequence shown here is derived from an EMBL/GenBank/DDBJ whole genome shotgun (WGS) entry which is preliminary data.</text>
</comment>
<sequence length="673" mass="78391">MDISDVESCELNVEEPIDEAGGADFHDIDDPEADVDESEVGKLAVQLANQLVQFQGCCHNCHGHSSREHADEQEPHRGLQTFLAYISLVHEIPHYTLGRLVGFEDVSLYLLFPRLFRESQQSSRLLDDDFETWMDRVLLPAIYMHHASSQTQHYLSSYQHSKCNSTARGVEGRSRKVDVLPREQLLMHFVPPDQLHQMWQTIQETVEQPGLQQFKNVTILLHAKNLKTLTKDSTWDGMMTRFRKYWWSMADEAYSSADFYYDVGKEVCPSQTYLSTEDLGDLPPAEILLWKKCCLDSYYACVKEVFAAGNQYPFTNTAIETLALDPQLRKTWQHVGAGLSHDPIALMKAYLYAKARCHHGIQGSMQKSFGVREEHRISAALFNAIDRRLETLNLRQQRIAPAGNELPYVTHLTATVLSWYRWNINKFCVGFEMVYSLSGRQWVTWEHTRMMLMFLRCLRFSYGGGHPQESAGCWRDVRYAPSSDSPDGLRRTEGLGFQVTMPQYGYAWFLEKIDWETMTFQAPHGQYMLFNNPSMQHAYHARYGQIRDVREDFIRVNKIQQLMQQFDETPACQDFLEDILLQICLCAFRKDVFQQIKPLLKKEYVDEALAGEVFLCWPSVNRVLRSRHRPVHLVTGKRLTVQSIDVLFAWLWGWRDDQFQRKHWSEKLYRLLY</sequence>
<dbReference type="EMBL" id="JAFJYH010000640">
    <property type="protein sequence ID" value="KAG4410614.1"/>
    <property type="molecule type" value="Genomic_DNA"/>
</dbReference>
<gene>
    <name evidence="1" type="ORF">IFR04_016250</name>
</gene>
<dbReference type="AlphaFoldDB" id="A0A8H7SW94"/>
<protein>
    <submittedName>
        <fullName evidence="1">Uncharacterized protein</fullName>
    </submittedName>
</protein>
<evidence type="ECO:0000313" key="1">
    <source>
        <dbReference type="EMBL" id="KAG4410614.1"/>
    </source>
</evidence>
<dbReference type="Proteomes" id="UP000664132">
    <property type="component" value="Unassembled WGS sequence"/>
</dbReference>
<keyword evidence="2" id="KW-1185">Reference proteome</keyword>
<name>A0A8H7SW94_9HELO</name>
<dbReference type="OrthoDB" id="3563855at2759"/>
<accession>A0A8H7SW94</accession>
<organism evidence="1 2">
    <name type="scientific">Cadophora malorum</name>
    <dbReference type="NCBI Taxonomy" id="108018"/>
    <lineage>
        <taxon>Eukaryota</taxon>
        <taxon>Fungi</taxon>
        <taxon>Dikarya</taxon>
        <taxon>Ascomycota</taxon>
        <taxon>Pezizomycotina</taxon>
        <taxon>Leotiomycetes</taxon>
        <taxon>Helotiales</taxon>
        <taxon>Ploettnerulaceae</taxon>
        <taxon>Cadophora</taxon>
    </lineage>
</organism>
<proteinExistence type="predicted"/>